<feature type="region of interest" description="Disordered" evidence="1">
    <location>
        <begin position="47"/>
        <end position="104"/>
    </location>
</feature>
<feature type="compositionally biased region" description="Polar residues" evidence="1">
    <location>
        <begin position="85"/>
        <end position="95"/>
    </location>
</feature>
<reference evidence="2 3" key="1">
    <citation type="submission" date="2016-11" db="EMBL/GenBank/DDBJ databases">
        <authorList>
            <person name="Jaros S."/>
            <person name="Januszkiewicz K."/>
            <person name="Wedrychowicz H."/>
        </authorList>
    </citation>
    <scope>NUCLEOTIDE SEQUENCE [LARGE SCALE GENOMIC DNA]</scope>
</reference>
<accession>A0A2X0M657</accession>
<feature type="compositionally biased region" description="Low complexity" evidence="1">
    <location>
        <begin position="1"/>
        <end position="15"/>
    </location>
</feature>
<proteinExistence type="predicted"/>
<dbReference type="Proteomes" id="UP000249464">
    <property type="component" value="Unassembled WGS sequence"/>
</dbReference>
<evidence type="ECO:0000313" key="2">
    <source>
        <dbReference type="EMBL" id="SGY44931.1"/>
    </source>
</evidence>
<evidence type="ECO:0000313" key="3">
    <source>
        <dbReference type="Proteomes" id="UP000249464"/>
    </source>
</evidence>
<feature type="region of interest" description="Disordered" evidence="1">
    <location>
        <begin position="1"/>
        <end position="20"/>
    </location>
</feature>
<evidence type="ECO:0000256" key="1">
    <source>
        <dbReference type="SAM" id="MobiDB-lite"/>
    </source>
</evidence>
<feature type="compositionally biased region" description="Acidic residues" evidence="1">
    <location>
        <begin position="47"/>
        <end position="56"/>
    </location>
</feature>
<keyword evidence="3" id="KW-1185">Reference proteome</keyword>
<dbReference type="AlphaFoldDB" id="A0A2X0M657"/>
<name>A0A2X0M657_9BASI</name>
<gene>
    <name evidence="2" type="primary">BQ5605_C001g00219</name>
    <name evidence="2" type="ORF">BQ5605_C001G00219</name>
</gene>
<sequence length="196" mass="21065">MVQAAPASSPAAQPADLALRTVHVDDSDENISPSWSRRIVLVQAEATEEGEWEEGEMASQPSLSPVSARPIELPSRDGPRVLSSDRGNMPSQGGATHQPKSRPISPASIWTFELRGAGSDLAAYQPDYRDFPDPATPLTPTHRSARAPELSRAVSVSRLALIFSITTTSKGVSFSSKAYKASTGVLVDDDRIRNRD</sequence>
<protein>
    <submittedName>
        <fullName evidence="2">BQ5605_C001g00219 protein</fullName>
    </submittedName>
</protein>
<organism evidence="2 3">
    <name type="scientific">Microbotryum silenes-dioicae</name>
    <dbReference type="NCBI Taxonomy" id="796604"/>
    <lineage>
        <taxon>Eukaryota</taxon>
        <taxon>Fungi</taxon>
        <taxon>Dikarya</taxon>
        <taxon>Basidiomycota</taxon>
        <taxon>Pucciniomycotina</taxon>
        <taxon>Microbotryomycetes</taxon>
        <taxon>Microbotryales</taxon>
        <taxon>Microbotryaceae</taxon>
        <taxon>Microbotryum</taxon>
    </lineage>
</organism>
<dbReference type="EMBL" id="FQNC01000043">
    <property type="protein sequence ID" value="SGY44931.1"/>
    <property type="molecule type" value="Genomic_DNA"/>
</dbReference>